<feature type="domain" description="Oxidoreductase N-terminal" evidence="3">
    <location>
        <begin position="6"/>
        <end position="109"/>
    </location>
</feature>
<gene>
    <name evidence="4" type="ORF">E2553_39360</name>
</gene>
<dbReference type="Gene3D" id="3.90.180.10">
    <property type="entry name" value="Medium-chain alcohol dehydrogenases, catalytic domain"/>
    <property type="match status" value="1"/>
</dbReference>
<dbReference type="InterPro" id="IPR036291">
    <property type="entry name" value="NAD(P)-bd_dom_sf"/>
</dbReference>
<evidence type="ECO:0000313" key="5">
    <source>
        <dbReference type="Proteomes" id="UP000297385"/>
    </source>
</evidence>
<dbReference type="PANTHER" id="PTHR43205">
    <property type="entry name" value="PROSTAGLANDIN REDUCTASE"/>
    <property type="match status" value="1"/>
</dbReference>
<dbReference type="AlphaFoldDB" id="A0A4Y8MJE7"/>
<evidence type="ECO:0000313" key="4">
    <source>
        <dbReference type="EMBL" id="TFE37503.1"/>
    </source>
</evidence>
<protein>
    <submittedName>
        <fullName evidence="4">NADP-dependent oxidoreductase</fullName>
    </submittedName>
</protein>
<proteinExistence type="predicted"/>
<evidence type="ECO:0000256" key="1">
    <source>
        <dbReference type="ARBA" id="ARBA00023002"/>
    </source>
</evidence>
<dbReference type="InterPro" id="IPR045010">
    <property type="entry name" value="MDR_fam"/>
</dbReference>
<dbReference type="GeneID" id="97303874"/>
<dbReference type="EMBL" id="SNVI01000005">
    <property type="protein sequence ID" value="TFE37503.1"/>
    <property type="molecule type" value="Genomic_DNA"/>
</dbReference>
<name>A0A4Y8MJE7_9BURK</name>
<organism evidence="4 5">
    <name type="scientific">Paraburkholderia dipogonis</name>
    <dbReference type="NCBI Taxonomy" id="1211383"/>
    <lineage>
        <taxon>Bacteria</taxon>
        <taxon>Pseudomonadati</taxon>
        <taxon>Pseudomonadota</taxon>
        <taxon>Betaproteobacteria</taxon>
        <taxon>Burkholderiales</taxon>
        <taxon>Burkholderiaceae</taxon>
        <taxon>Paraburkholderia</taxon>
    </lineage>
</organism>
<dbReference type="InterPro" id="IPR013149">
    <property type="entry name" value="ADH-like_C"/>
</dbReference>
<dbReference type="CDD" id="cd05288">
    <property type="entry name" value="PGDH"/>
    <property type="match status" value="1"/>
</dbReference>
<accession>A0A4Y8MJE7</accession>
<reference evidence="4 5" key="1">
    <citation type="submission" date="2019-03" db="EMBL/GenBank/DDBJ databases">
        <title>Complete Genome Sequence of Paraburkholderia dipogonis ICMP 19430T, a Nitrogen-fixing Symbiont of the South African Invasive Legume Dipogon lignosus in New Zealand.</title>
        <authorList>
            <person name="De Meyer S.E."/>
        </authorList>
    </citation>
    <scope>NUCLEOTIDE SEQUENCE [LARGE SCALE GENOMIC DNA]</scope>
    <source>
        <strain evidence="4 5">ICMP 19430</strain>
    </source>
</reference>
<dbReference type="Pfam" id="PF00107">
    <property type="entry name" value="ADH_zinc_N"/>
    <property type="match status" value="1"/>
</dbReference>
<dbReference type="InterPro" id="IPR041694">
    <property type="entry name" value="ADH_N_2"/>
</dbReference>
<dbReference type="SUPFAM" id="SSF50129">
    <property type="entry name" value="GroES-like"/>
    <property type="match status" value="1"/>
</dbReference>
<sequence>MVMKNRRVIMAQLPAGMLKAADFRLIEEAVPPLKEGQALIEVLYTLIDPIIRGWMVNWFGFVPMAPGALIPAMGVGRVVDSRSPGIAAGSIVSGMYGWQNYAITDGQTILLDQLPYGDQVMPIRGHDPELPLTYPIGILGVSTMTAYFGVKRDAPPIPGRNYVVSGAGGSVGSIAGQIAKMDGATVIGLAGTDDKCAWLTSECNFDHAINYRASDPATELKRLCPGGVDIFFDNVGGPILESVLDNLSLGATVLLCGATAVYNASGDKPNWGPKNYFNICLQRAVMKGTYCVDYHAEYPAAQEEVVGWIRQGRLMHRETIVEGLENCPAALIGLFRGDGVGKSFVRVSPE</sequence>
<dbReference type="SUPFAM" id="SSF51735">
    <property type="entry name" value="NAD(P)-binding Rossmann-fold domains"/>
    <property type="match status" value="1"/>
</dbReference>
<evidence type="ECO:0000259" key="2">
    <source>
        <dbReference type="Pfam" id="PF00107"/>
    </source>
</evidence>
<comment type="caution">
    <text evidence="4">The sequence shown here is derived from an EMBL/GenBank/DDBJ whole genome shotgun (WGS) entry which is preliminary data.</text>
</comment>
<dbReference type="Gene3D" id="3.40.50.720">
    <property type="entry name" value="NAD(P)-binding Rossmann-like Domain"/>
    <property type="match status" value="1"/>
</dbReference>
<evidence type="ECO:0000259" key="3">
    <source>
        <dbReference type="Pfam" id="PF16884"/>
    </source>
</evidence>
<dbReference type="FunFam" id="3.40.50.720:FF:000121">
    <property type="entry name" value="Prostaglandin reductase 2"/>
    <property type="match status" value="1"/>
</dbReference>
<dbReference type="InterPro" id="IPR011032">
    <property type="entry name" value="GroES-like_sf"/>
</dbReference>
<dbReference type="Pfam" id="PF16884">
    <property type="entry name" value="ADH_N_2"/>
    <property type="match status" value="1"/>
</dbReference>
<dbReference type="GO" id="GO:0016628">
    <property type="term" value="F:oxidoreductase activity, acting on the CH-CH group of donors, NAD or NADP as acceptor"/>
    <property type="evidence" value="ECO:0007669"/>
    <property type="project" value="InterPro"/>
</dbReference>
<dbReference type="Proteomes" id="UP000297385">
    <property type="component" value="Unassembled WGS sequence"/>
</dbReference>
<dbReference type="PANTHER" id="PTHR43205:SF42">
    <property type="entry name" value="ALCOHOL DEHYDROGENASE, ZINC-CONTAINING (AFU_ORTHOLOGUE AFUA_7G04530)"/>
    <property type="match status" value="1"/>
</dbReference>
<keyword evidence="1" id="KW-0560">Oxidoreductase</keyword>
<dbReference type="RefSeq" id="WP_134466029.1">
    <property type="nucleotide sequence ID" value="NZ_JBHMFL010000057.1"/>
</dbReference>
<feature type="domain" description="Alcohol dehydrogenase-like C-terminal" evidence="2">
    <location>
        <begin position="171"/>
        <end position="302"/>
    </location>
</feature>